<feature type="region of interest" description="Disordered" evidence="4">
    <location>
        <begin position="371"/>
        <end position="404"/>
    </location>
</feature>
<sequence length="583" mass="62235">MTSELPHSLTSAMAGGDVKQLADQLLSTSITDSKEVSFKDKALKLNTEKDASIVVEAITRCPKLEMLCLEGNTLGVDAAKAIGKALESCPNLKRALWKDLFTGRLRTEIPDAVRFLSSGMLLAKATLTELDLSDNAFGPIGAGALLPLLSSPVCFQLEVLRLNNNGLGTGGAEFLAKALTKCIEDSTKAGKPLALRTLICGRNRLENVGAIAMGAVFGKLHTLEEVALPQNGIYHEGIAALAKGLMSNKNLRILNLNDNTFTVKGARHMAQALRHLDNLEVINFGDCLLKTAGAKEIANSLKDGHNALKEVNLGNNEIALDGGLAIVEALKVKPDLETLELDGNKFGPEGVNTLEAVMEAVGKIEALCAFSDDEGVDDEEEEDDDEEEGHEEEGDSPVKGRSEKEYIEASCSAEEFLSSPTAAKLAQLGSQRSQNLLQEVESTASGTDLIHGYVTAFMKVASVVGSGEEGDTGKHFAVDCADSLLSAAFSLAKKENQLSWLTNEIVVNLGLIKAEKDQKVSWSAATIEGAMVLLAELVPKEYFASTAREALQAFLSKPVQLNSCLGGSAAKTRHRLMQVLYQP</sequence>
<dbReference type="InterPro" id="IPR001611">
    <property type="entry name" value="Leu-rich_rpt"/>
</dbReference>
<dbReference type="InterPro" id="IPR027038">
    <property type="entry name" value="RanGap"/>
</dbReference>
<dbReference type="Pfam" id="PF07834">
    <property type="entry name" value="RanGAP1_C"/>
    <property type="match status" value="1"/>
</dbReference>
<keyword evidence="3" id="KW-0677">Repeat</keyword>
<name>A0A224YXK2_9ACAR</name>
<dbReference type="GO" id="GO:0005096">
    <property type="term" value="F:GTPase activator activity"/>
    <property type="evidence" value="ECO:0007669"/>
    <property type="project" value="UniProtKB-KW"/>
</dbReference>
<dbReference type="GO" id="GO:0007165">
    <property type="term" value="P:signal transduction"/>
    <property type="evidence" value="ECO:0007669"/>
    <property type="project" value="InterPro"/>
</dbReference>
<dbReference type="InterPro" id="IPR032675">
    <property type="entry name" value="LRR_dom_sf"/>
</dbReference>
<keyword evidence="2" id="KW-0433">Leucine-rich repeat</keyword>
<organism evidence="6">
    <name type="scientific">Rhipicephalus zambeziensis</name>
    <dbReference type="NCBI Taxonomy" id="60191"/>
    <lineage>
        <taxon>Eukaryota</taxon>
        <taxon>Metazoa</taxon>
        <taxon>Ecdysozoa</taxon>
        <taxon>Arthropoda</taxon>
        <taxon>Chelicerata</taxon>
        <taxon>Arachnida</taxon>
        <taxon>Acari</taxon>
        <taxon>Parasitiformes</taxon>
        <taxon>Ixodida</taxon>
        <taxon>Ixodoidea</taxon>
        <taxon>Ixodidae</taxon>
        <taxon>Rhipicephalinae</taxon>
        <taxon>Rhipicephalus</taxon>
        <taxon>Rhipicephalus</taxon>
    </lineage>
</organism>
<keyword evidence="1" id="KW-0343">GTPase activation</keyword>
<dbReference type="PANTHER" id="PTHR24113:SF12">
    <property type="entry name" value="RAN GTPASE-ACTIVATING PROTEIN 1"/>
    <property type="match status" value="1"/>
</dbReference>
<dbReference type="AlphaFoldDB" id="A0A224YXK2"/>
<evidence type="ECO:0000259" key="5">
    <source>
        <dbReference type="Pfam" id="PF07834"/>
    </source>
</evidence>
<dbReference type="GO" id="GO:0048471">
    <property type="term" value="C:perinuclear region of cytoplasm"/>
    <property type="evidence" value="ECO:0007669"/>
    <property type="project" value="TreeGrafter"/>
</dbReference>
<evidence type="ECO:0000313" key="6">
    <source>
        <dbReference type="EMBL" id="MAA22337.1"/>
    </source>
</evidence>
<reference evidence="6" key="1">
    <citation type="journal article" date="2017" name="Parasit. Vectors">
        <title>Sialotranscriptomics of Rhipicephalus zambeziensis reveals intricate expression profiles of secretory proteins and suggests tight temporal transcriptional regulation during blood-feeding.</title>
        <authorList>
            <person name="de Castro M.H."/>
            <person name="de Klerk D."/>
            <person name="Pienaar R."/>
            <person name="Rees D.J.G."/>
            <person name="Mans B.J."/>
        </authorList>
    </citation>
    <scope>NUCLEOTIDE SEQUENCE</scope>
    <source>
        <tissue evidence="6">Salivary glands</tissue>
    </source>
</reference>
<dbReference type="Gene3D" id="1.25.40.200">
    <property type="entry name" value="Ran-GTPase activating protein 1, C-terminal domain"/>
    <property type="match status" value="1"/>
</dbReference>
<evidence type="ECO:0000256" key="2">
    <source>
        <dbReference type="ARBA" id="ARBA00022614"/>
    </source>
</evidence>
<dbReference type="EMBL" id="GFPF01011191">
    <property type="protein sequence ID" value="MAA22337.1"/>
    <property type="molecule type" value="Transcribed_RNA"/>
</dbReference>
<dbReference type="GO" id="GO:0006913">
    <property type="term" value="P:nucleocytoplasmic transport"/>
    <property type="evidence" value="ECO:0007669"/>
    <property type="project" value="TreeGrafter"/>
</dbReference>
<dbReference type="CDD" id="cd00116">
    <property type="entry name" value="LRR_RI"/>
    <property type="match status" value="1"/>
</dbReference>
<dbReference type="GO" id="GO:0031267">
    <property type="term" value="F:small GTPase binding"/>
    <property type="evidence" value="ECO:0007669"/>
    <property type="project" value="TreeGrafter"/>
</dbReference>
<proteinExistence type="predicted"/>
<evidence type="ECO:0000256" key="4">
    <source>
        <dbReference type="SAM" id="MobiDB-lite"/>
    </source>
</evidence>
<dbReference type="InterPro" id="IPR036720">
    <property type="entry name" value="RanGAP1_C_sf"/>
</dbReference>
<dbReference type="Gene3D" id="3.80.10.10">
    <property type="entry name" value="Ribonuclease Inhibitor"/>
    <property type="match status" value="1"/>
</dbReference>
<dbReference type="Pfam" id="PF13516">
    <property type="entry name" value="LRR_6"/>
    <property type="match status" value="4"/>
</dbReference>
<dbReference type="SUPFAM" id="SSF52047">
    <property type="entry name" value="RNI-like"/>
    <property type="match status" value="1"/>
</dbReference>
<dbReference type="GO" id="GO:0005634">
    <property type="term" value="C:nucleus"/>
    <property type="evidence" value="ECO:0007669"/>
    <property type="project" value="TreeGrafter"/>
</dbReference>
<dbReference type="SUPFAM" id="SSF69099">
    <property type="entry name" value="Ran-GTPase activating protein 1 (RanGAP1), C-terminal domain"/>
    <property type="match status" value="1"/>
</dbReference>
<dbReference type="SMART" id="SM00368">
    <property type="entry name" value="LRR_RI"/>
    <property type="match status" value="8"/>
</dbReference>
<feature type="domain" description="Ran-GTPase activating protein 1 C-terminal" evidence="5">
    <location>
        <begin position="386"/>
        <end position="577"/>
    </location>
</feature>
<evidence type="ECO:0000256" key="1">
    <source>
        <dbReference type="ARBA" id="ARBA00022468"/>
    </source>
</evidence>
<protein>
    <submittedName>
        <fullName evidence="6">Ran GTPase-activating protein 1</fullName>
    </submittedName>
</protein>
<accession>A0A224YXK2</accession>
<dbReference type="GO" id="GO:0005829">
    <property type="term" value="C:cytosol"/>
    <property type="evidence" value="ECO:0007669"/>
    <property type="project" value="TreeGrafter"/>
</dbReference>
<evidence type="ECO:0000256" key="3">
    <source>
        <dbReference type="ARBA" id="ARBA00022737"/>
    </source>
</evidence>
<feature type="compositionally biased region" description="Acidic residues" evidence="4">
    <location>
        <begin position="371"/>
        <end position="395"/>
    </location>
</feature>
<dbReference type="InterPro" id="IPR009109">
    <property type="entry name" value="Ran_GTPase_activating_1_C"/>
</dbReference>
<dbReference type="PANTHER" id="PTHR24113">
    <property type="entry name" value="RAN GTPASE-ACTIVATING PROTEIN 1"/>
    <property type="match status" value="1"/>
</dbReference>